<feature type="transmembrane region" description="Helical" evidence="1">
    <location>
        <begin position="111"/>
        <end position="132"/>
    </location>
</feature>
<feature type="transmembrane region" description="Helical" evidence="1">
    <location>
        <begin position="406"/>
        <end position="425"/>
    </location>
</feature>
<dbReference type="AlphaFoldDB" id="C8S377"/>
<feature type="transmembrane region" description="Helical" evidence="1">
    <location>
        <begin position="228"/>
        <end position="244"/>
    </location>
</feature>
<gene>
    <name evidence="2" type="ORF">Rsw2DRAFT_2505</name>
</gene>
<protein>
    <submittedName>
        <fullName evidence="2">Uncharacterized protein</fullName>
    </submittedName>
</protein>
<evidence type="ECO:0000313" key="3">
    <source>
        <dbReference type="Proteomes" id="UP000010121"/>
    </source>
</evidence>
<proteinExistence type="predicted"/>
<keyword evidence="1" id="KW-1133">Transmembrane helix</keyword>
<dbReference type="RefSeq" id="WP_008031513.1">
    <property type="nucleotide sequence ID" value="NZ_ACYY01000017.1"/>
</dbReference>
<organism evidence="2 3">
    <name type="scientific">Rhodobacter ferrooxidans</name>
    <dbReference type="NCBI Taxonomy" id="371731"/>
    <lineage>
        <taxon>Bacteria</taxon>
        <taxon>Pseudomonadati</taxon>
        <taxon>Pseudomonadota</taxon>
        <taxon>Alphaproteobacteria</taxon>
        <taxon>Rhodobacterales</taxon>
        <taxon>Rhodobacter group</taxon>
        <taxon>Rhodobacter</taxon>
    </lineage>
</organism>
<feature type="transmembrane region" description="Helical" evidence="1">
    <location>
        <begin position="204"/>
        <end position="221"/>
    </location>
</feature>
<evidence type="ECO:0000256" key="1">
    <source>
        <dbReference type="SAM" id="Phobius"/>
    </source>
</evidence>
<feature type="transmembrane region" description="Helical" evidence="1">
    <location>
        <begin position="276"/>
        <end position="296"/>
    </location>
</feature>
<feature type="transmembrane region" description="Helical" evidence="1">
    <location>
        <begin position="54"/>
        <end position="74"/>
    </location>
</feature>
<accession>C8S377</accession>
<comment type="caution">
    <text evidence="2">The sequence shown here is derived from an EMBL/GenBank/DDBJ whole genome shotgun (WGS) entry which is preliminary data.</text>
</comment>
<dbReference type="Proteomes" id="UP000010121">
    <property type="component" value="Unassembled WGS sequence"/>
</dbReference>
<keyword evidence="3" id="KW-1185">Reference proteome</keyword>
<feature type="transmembrane region" description="Helical" evidence="1">
    <location>
        <begin position="250"/>
        <end position="269"/>
    </location>
</feature>
<keyword evidence="1" id="KW-0472">Membrane</keyword>
<feature type="transmembrane region" description="Helical" evidence="1">
    <location>
        <begin position="24"/>
        <end position="42"/>
    </location>
</feature>
<sequence>MVVFCALSAVLFQLFALARLRKSFYFYIFILPFLPAYIAIPFSDGGAGISLSRMFTYSVFLSICVTVVSSPKFWAETFGRMLRWRFFLPLLAVVFTAKLVSSILSEQPVALLYWLDEVVAAFIVILLAAKYLNSVVALEKMFKLLLVAFLIQQVLAVADFSMGRPLLLGLIDVRVSTVGTDILQGFERDGVYRSIGMFDNPLSLAEYSILGFVFMIGFSAVSKSGRSMILPLSVATLVLSYIVTQARFVPISIGFSLLMSLIVFHGFRFNIATRPFFYGLLALVVSILSTLVYFAINDVHRLLEITSIFNFNGESGTASIISRASQYQLIPAEILGNSTGGLLGEGMKSDIVERLDVRLDNYFLRTLIEGGLIAMVGFGLLLALVIRQAASRETYKYISDPRIKQIRFFFVLFFITFTCNKFFLSMPFNNYFFYLFSGALISLASPNPQPNVMKGI</sequence>
<evidence type="ECO:0000313" key="2">
    <source>
        <dbReference type="EMBL" id="EEW24559.1"/>
    </source>
</evidence>
<reference evidence="2 3" key="1">
    <citation type="submission" date="2009-08" db="EMBL/GenBank/DDBJ databases">
        <title>The draft genome of Rhodobacter sp. SW2.</title>
        <authorList>
            <consortium name="US DOE Joint Genome Institute (JGI-PGF)"/>
            <person name="Lucas S."/>
            <person name="Copeland A."/>
            <person name="Lapidus A."/>
            <person name="Glavina del Rio T."/>
            <person name="Tice H."/>
            <person name="Bruce D."/>
            <person name="Goodwin L."/>
            <person name="Pitluck S."/>
            <person name="Larimer F."/>
            <person name="Land M.L."/>
            <person name="Hauser L."/>
            <person name="Emerson D."/>
        </authorList>
    </citation>
    <scope>NUCLEOTIDE SEQUENCE [LARGE SCALE GENOMIC DNA]</scope>
    <source>
        <strain evidence="2 3">SW2</strain>
    </source>
</reference>
<feature type="transmembrane region" description="Helical" evidence="1">
    <location>
        <begin position="144"/>
        <end position="162"/>
    </location>
</feature>
<feature type="transmembrane region" description="Helical" evidence="1">
    <location>
        <begin position="362"/>
        <end position="386"/>
    </location>
</feature>
<feature type="transmembrane region" description="Helical" evidence="1">
    <location>
        <begin position="86"/>
        <end position="105"/>
    </location>
</feature>
<dbReference type="STRING" id="371731.Rsw2DRAFT_2505"/>
<name>C8S377_9RHOB</name>
<dbReference type="EMBL" id="ACYY01000017">
    <property type="protein sequence ID" value="EEW24559.1"/>
    <property type="molecule type" value="Genomic_DNA"/>
</dbReference>
<keyword evidence="1" id="KW-0812">Transmembrane</keyword>